<dbReference type="GO" id="GO:0006811">
    <property type="term" value="P:monoatomic ion transport"/>
    <property type="evidence" value="ECO:0007669"/>
    <property type="project" value="UniProtKB-KW"/>
</dbReference>
<comment type="subcellular location">
    <subcellularLocation>
        <location evidence="1">Cell membrane</location>
        <topology evidence="1">Multi-pass membrane protein</topology>
    </subcellularLocation>
</comment>
<evidence type="ECO:0000256" key="2">
    <source>
        <dbReference type="ARBA" id="ARBA00022448"/>
    </source>
</evidence>
<feature type="region of interest" description="Disordered" evidence="8">
    <location>
        <begin position="579"/>
        <end position="626"/>
    </location>
</feature>
<feature type="compositionally biased region" description="Basic and acidic residues" evidence="8">
    <location>
        <begin position="474"/>
        <end position="485"/>
    </location>
</feature>
<keyword evidence="6" id="KW-0406">Ion transport</keyword>
<feature type="compositionally biased region" description="Low complexity" evidence="8">
    <location>
        <begin position="20"/>
        <end position="32"/>
    </location>
</feature>
<feature type="compositionally biased region" description="Basic and acidic residues" evidence="8">
    <location>
        <begin position="612"/>
        <end position="624"/>
    </location>
</feature>
<keyword evidence="5" id="KW-1133">Transmembrane helix</keyword>
<evidence type="ECO:0000256" key="8">
    <source>
        <dbReference type="SAM" id="MobiDB-lite"/>
    </source>
</evidence>
<feature type="compositionally biased region" description="Acidic residues" evidence="8">
    <location>
        <begin position="1045"/>
        <end position="1054"/>
    </location>
</feature>
<dbReference type="EMBL" id="JALLBG020000088">
    <property type="protein sequence ID" value="KAL3766156.1"/>
    <property type="molecule type" value="Genomic_DNA"/>
</dbReference>
<dbReference type="GO" id="GO:0005886">
    <property type="term" value="C:plasma membrane"/>
    <property type="evidence" value="ECO:0007669"/>
    <property type="project" value="UniProtKB-SubCell"/>
</dbReference>
<feature type="compositionally biased region" description="Polar residues" evidence="8">
    <location>
        <begin position="486"/>
        <end position="495"/>
    </location>
</feature>
<reference evidence="9 10" key="1">
    <citation type="submission" date="2024-10" db="EMBL/GenBank/DDBJ databases">
        <title>Updated reference genomes for cyclostephanoid diatoms.</title>
        <authorList>
            <person name="Roberts W.R."/>
            <person name="Alverson A.J."/>
        </authorList>
    </citation>
    <scope>NUCLEOTIDE SEQUENCE [LARGE SCALE GENOMIC DNA]</scope>
    <source>
        <strain evidence="9 10">AJA232-27</strain>
    </source>
</reference>
<keyword evidence="3" id="KW-1003">Cell membrane</keyword>
<dbReference type="PANTHER" id="PTHR33281:SF19">
    <property type="entry name" value="VOLTAGE-DEPENDENT ANION CHANNEL-FORMING PROTEIN YNEE"/>
    <property type="match status" value="1"/>
</dbReference>
<accession>A0ABD3MQ62</accession>
<dbReference type="Pfam" id="PF25539">
    <property type="entry name" value="Bestrophin_2"/>
    <property type="match status" value="1"/>
</dbReference>
<keyword evidence="2" id="KW-0813">Transport</keyword>
<feature type="region of interest" description="Disordered" evidence="8">
    <location>
        <begin position="115"/>
        <end position="153"/>
    </location>
</feature>
<evidence type="ECO:0000313" key="10">
    <source>
        <dbReference type="Proteomes" id="UP001530293"/>
    </source>
</evidence>
<feature type="compositionally biased region" description="Low complexity" evidence="8">
    <location>
        <begin position="502"/>
        <end position="521"/>
    </location>
</feature>
<comment type="caution">
    <text evidence="9">The sequence shown here is derived from an EMBL/GenBank/DDBJ whole genome shotgun (WGS) entry which is preliminary data.</text>
</comment>
<feature type="region of interest" description="Disordered" evidence="8">
    <location>
        <begin position="13"/>
        <end position="32"/>
    </location>
</feature>
<evidence type="ECO:0000256" key="5">
    <source>
        <dbReference type="ARBA" id="ARBA00022989"/>
    </source>
</evidence>
<dbReference type="InterPro" id="IPR044669">
    <property type="entry name" value="YneE/VCCN1/2-like"/>
</dbReference>
<keyword evidence="7" id="KW-0472">Membrane</keyword>
<name>A0ABD3MQ62_9STRA</name>
<protein>
    <submittedName>
        <fullName evidence="9">Uncharacterized protein</fullName>
    </submittedName>
</protein>
<feature type="compositionally biased region" description="Low complexity" evidence="8">
    <location>
        <begin position="208"/>
        <end position="223"/>
    </location>
</feature>
<feature type="compositionally biased region" description="Low complexity" evidence="8">
    <location>
        <begin position="128"/>
        <end position="143"/>
    </location>
</feature>
<dbReference type="PANTHER" id="PTHR33281">
    <property type="entry name" value="UPF0187 PROTEIN YNEE"/>
    <property type="match status" value="1"/>
</dbReference>
<evidence type="ECO:0000256" key="1">
    <source>
        <dbReference type="ARBA" id="ARBA00004651"/>
    </source>
</evidence>
<dbReference type="Proteomes" id="UP001530293">
    <property type="component" value="Unassembled WGS sequence"/>
</dbReference>
<gene>
    <name evidence="9" type="ORF">ACHAWU_004156</name>
</gene>
<evidence type="ECO:0000256" key="7">
    <source>
        <dbReference type="ARBA" id="ARBA00023136"/>
    </source>
</evidence>
<proteinExistence type="predicted"/>
<feature type="region of interest" description="Disordered" evidence="8">
    <location>
        <begin position="170"/>
        <end position="231"/>
    </location>
</feature>
<feature type="region of interest" description="Disordered" evidence="8">
    <location>
        <begin position="463"/>
        <end position="521"/>
    </location>
</feature>
<dbReference type="AlphaFoldDB" id="A0ABD3MQ62"/>
<keyword evidence="10" id="KW-1185">Reference proteome</keyword>
<evidence type="ECO:0000256" key="3">
    <source>
        <dbReference type="ARBA" id="ARBA00022475"/>
    </source>
</evidence>
<feature type="region of interest" description="Disordered" evidence="8">
    <location>
        <begin position="1045"/>
        <end position="1073"/>
    </location>
</feature>
<evidence type="ECO:0000313" key="9">
    <source>
        <dbReference type="EMBL" id="KAL3766156.1"/>
    </source>
</evidence>
<organism evidence="9 10">
    <name type="scientific">Discostella pseudostelligera</name>
    <dbReference type="NCBI Taxonomy" id="259834"/>
    <lineage>
        <taxon>Eukaryota</taxon>
        <taxon>Sar</taxon>
        <taxon>Stramenopiles</taxon>
        <taxon>Ochrophyta</taxon>
        <taxon>Bacillariophyta</taxon>
        <taxon>Coscinodiscophyceae</taxon>
        <taxon>Thalassiosirophycidae</taxon>
        <taxon>Stephanodiscales</taxon>
        <taxon>Stephanodiscaceae</taxon>
        <taxon>Discostella</taxon>
    </lineage>
</organism>
<sequence length="1073" mass="118192">MSPLCGSRHLRDDEADVWPSNDSRSSSSNSNIDDDIIITTATTIDGNDEGSHYTNNTIHQRSYYFIPMKIKKQTTTKVTMMICISFIYLNHQTTTSTATAFCIVSSLRIPPLASHQMMHHHHHPSPLAPSSSSSSSSSSSTSSFRQHHWRVGAAPTTRSKSTLILYQSSLPNSSTTSSSSSGINGNSPSSPSHHPPPPMGLADTYLRDLGNNHNNNDEINGDGASSSSINSVNGDEAVVVGAETTEILSDEEIGSNDDNNNDNHVLGSVDGTTMTIIHHHHDGENVISEGAKLKLLDHPPQEQQQALDALEEVAVENDGNTKDDDENNNEHAESETKFYSLWQRRPGSGRGEQNQGNTDDEDVASSSSENINGNKHKLKSSRGEESEEQEAAARKWSEWMISGRKVRGDNNNRMVETSSLEGVVASVESSSSTLSSGVGGGSGDISINDSAADAEILPMATATTISTSSGDDVEVSKGDGSDDKISPTSPSSTAVLPNGEENSNSTVTMSTTTTVSLSNSSSTNLNEVYIVEDKNVSSMGRVGWGMNLFPSNKSSSSLKGRKSLREMFGKEIMDKTVSMMTMRQQKKKKKPLTTTTTKENENKSTKSSITSKNERRREQPREPGRVSACDWRQNIINLPSSTILRDVRNPVTWVFVWATLWSIMHECLKRLAEASSSTVVALSSGRGGGRAALASTGTTGLGPSAAARWLNAAAWSAKHMCLPTLQHTMMVSAVSLLLVFRTNSAYQRFAEGRKIWNDIVDTARDFSRMIKLYEFAIGTSKCRRINSLLASFPYLLRHRIRPSLMTFYRVNDSNVERDPEHSLLLYPDESLRDTDPELIALAKDEEETGFIRRKTRELCWVDRRTLPWKLIPGSALELCARAQNRPLWVCDRMAKELAVVEDSTTKFTNRERMALIGYVDKLSRSIGACERIHQTVVPMNYARHALRSLTVWLWTLPFVLVKDLGLLTGPVVAILSWILFGIYEIGSRIEDPFQGTLRLSVYCDAIRRDVLADAIARDTAFILEDEGKSTSEKEGGDDAIFELDSESEEYDGDDIPPKKKKQKMWSFPGDIRL</sequence>
<feature type="compositionally biased region" description="Low complexity" evidence="8">
    <location>
        <begin position="170"/>
        <end position="192"/>
    </location>
</feature>
<feature type="compositionally biased region" description="Polar residues" evidence="8">
    <location>
        <begin position="364"/>
        <end position="373"/>
    </location>
</feature>
<evidence type="ECO:0000256" key="4">
    <source>
        <dbReference type="ARBA" id="ARBA00022692"/>
    </source>
</evidence>
<feature type="region of interest" description="Disordered" evidence="8">
    <location>
        <begin position="318"/>
        <end position="395"/>
    </location>
</feature>
<evidence type="ECO:0000256" key="6">
    <source>
        <dbReference type="ARBA" id="ARBA00023065"/>
    </source>
</evidence>
<keyword evidence="4" id="KW-0812">Transmembrane</keyword>